<dbReference type="Gene3D" id="1.10.245.10">
    <property type="entry name" value="SWIB/MDM2 domain"/>
    <property type="match status" value="1"/>
</dbReference>
<feature type="region of interest" description="Disordered" evidence="1">
    <location>
        <begin position="77"/>
        <end position="106"/>
    </location>
</feature>
<protein>
    <recommendedName>
        <fullName evidence="2">DM2 domain-containing protein</fullName>
    </recommendedName>
</protein>
<evidence type="ECO:0000259" key="2">
    <source>
        <dbReference type="PROSITE" id="PS51925"/>
    </source>
</evidence>
<dbReference type="SMART" id="SM00151">
    <property type="entry name" value="SWIB"/>
    <property type="match status" value="1"/>
</dbReference>
<feature type="domain" description="DM2" evidence="2">
    <location>
        <begin position="104"/>
        <end position="187"/>
    </location>
</feature>
<dbReference type="InterPro" id="IPR003121">
    <property type="entry name" value="SWIB_MDM2_domain"/>
</dbReference>
<dbReference type="InterPro" id="IPR019835">
    <property type="entry name" value="SWIB_domain"/>
</dbReference>
<evidence type="ECO:0000313" key="3">
    <source>
        <dbReference type="EMBL" id="QHS96499.1"/>
    </source>
</evidence>
<dbReference type="PROSITE" id="PS51925">
    <property type="entry name" value="SWIB_MDM2"/>
    <property type="match status" value="1"/>
</dbReference>
<name>A0A6C0BY80_9ZZZZ</name>
<dbReference type="Pfam" id="PF02201">
    <property type="entry name" value="SWIB"/>
    <property type="match status" value="1"/>
</dbReference>
<dbReference type="InterPro" id="IPR036885">
    <property type="entry name" value="SWIB_MDM2_dom_sf"/>
</dbReference>
<dbReference type="PANTHER" id="PTHR13844">
    <property type="entry name" value="SWI/SNF-RELATED MATRIX-ASSOCIATED ACTIN-DEPENDENT REGULATOR OF CHROMATIN SUBFAMILY D"/>
    <property type="match status" value="1"/>
</dbReference>
<dbReference type="CDD" id="cd10567">
    <property type="entry name" value="SWIB-MDM2_like"/>
    <property type="match status" value="1"/>
</dbReference>
<reference evidence="3" key="1">
    <citation type="journal article" date="2020" name="Nature">
        <title>Giant virus diversity and host interactions through global metagenomics.</title>
        <authorList>
            <person name="Schulz F."/>
            <person name="Roux S."/>
            <person name="Paez-Espino D."/>
            <person name="Jungbluth S."/>
            <person name="Walsh D.A."/>
            <person name="Denef V.J."/>
            <person name="McMahon K.D."/>
            <person name="Konstantinidis K.T."/>
            <person name="Eloe-Fadrosh E.A."/>
            <person name="Kyrpides N.C."/>
            <person name="Woyke T."/>
        </authorList>
    </citation>
    <scope>NUCLEOTIDE SEQUENCE</scope>
    <source>
        <strain evidence="3">GVMAG-M-3300020166-18</strain>
    </source>
</reference>
<proteinExistence type="predicted"/>
<dbReference type="EMBL" id="MN739271">
    <property type="protein sequence ID" value="QHS96499.1"/>
    <property type="molecule type" value="Genomic_DNA"/>
</dbReference>
<organism evidence="3">
    <name type="scientific">viral metagenome</name>
    <dbReference type="NCBI Taxonomy" id="1070528"/>
    <lineage>
        <taxon>unclassified sequences</taxon>
        <taxon>metagenomes</taxon>
        <taxon>organismal metagenomes</taxon>
    </lineage>
</organism>
<dbReference type="SUPFAM" id="SSF47592">
    <property type="entry name" value="SWIB/MDM2 domain"/>
    <property type="match status" value="1"/>
</dbReference>
<accession>A0A6C0BY80</accession>
<dbReference type="AlphaFoldDB" id="A0A6C0BY80"/>
<evidence type="ECO:0000256" key="1">
    <source>
        <dbReference type="SAM" id="MobiDB-lite"/>
    </source>
</evidence>
<sequence length="201" mass="21734">MAKSAAKKSDGKVAKPTEKKVVEKVVEKVAAPVVEPVSNEVVVQTSTFDTLLKQLSSVTSLVTSLKSDVKALQKQVAKDMKAAQKSSGKRKQRDPSKGSKAPSGFVKPTLITDELAKFLGKPSGSEMARTEVTKEINRYICEHALKDPTNGRRIMADDKLSVLLRLGKDDELTYFNLQKYMSCHFAKGGQPPAATPGATTV</sequence>